<comment type="caution">
    <text evidence="3">The sequence shown here is derived from an EMBL/GenBank/DDBJ whole genome shotgun (WGS) entry which is preliminary data.</text>
</comment>
<protein>
    <submittedName>
        <fullName evidence="3">AAA family ATPase</fullName>
    </submittedName>
</protein>
<accession>A0ABS8CJ72</accession>
<evidence type="ECO:0000313" key="4">
    <source>
        <dbReference type="Proteomes" id="UP001198571"/>
    </source>
</evidence>
<proteinExistence type="predicted"/>
<evidence type="ECO:0000313" key="3">
    <source>
        <dbReference type="EMBL" id="MCB5409448.1"/>
    </source>
</evidence>
<dbReference type="Proteomes" id="UP001198571">
    <property type="component" value="Unassembled WGS sequence"/>
</dbReference>
<dbReference type="SUPFAM" id="SSF52540">
    <property type="entry name" value="P-loop containing nucleoside triphosphate hydrolases"/>
    <property type="match status" value="1"/>
</dbReference>
<organism evidence="3 4">
    <name type="scientific">Pseudogemmobacter faecipullorum</name>
    <dbReference type="NCBI Taxonomy" id="2755041"/>
    <lineage>
        <taxon>Bacteria</taxon>
        <taxon>Pseudomonadati</taxon>
        <taxon>Pseudomonadota</taxon>
        <taxon>Alphaproteobacteria</taxon>
        <taxon>Rhodobacterales</taxon>
        <taxon>Paracoccaceae</taxon>
        <taxon>Pseudogemmobacter</taxon>
    </lineage>
</organism>
<gene>
    <name evidence="3" type="ORF">H0485_05455</name>
</gene>
<dbReference type="SMART" id="SM00382">
    <property type="entry name" value="AAA"/>
    <property type="match status" value="1"/>
</dbReference>
<feature type="domain" description="AAA+ ATPase" evidence="2">
    <location>
        <begin position="61"/>
        <end position="233"/>
    </location>
</feature>
<keyword evidence="4" id="KW-1185">Reference proteome</keyword>
<sequence>MNMHDDPFAGLPPPDDMPSDDRFGPPHGDPREKPMKPFRFVAVGDLEYRPPEFLVEGLIETETLGLVFGEPGCGKSFFAVDLALSVASGVKFHGRAVRTGPVFYIAGEGHNGLVRRFAAWSKHHGKDWPMKSVPLFKSERAAQFLDSASALSVAQAVQALAVKNGAPSLIIVDTLARNFGPGDENSTAEMSQFVAAMDNLRDNWPNCTLLIIHHSGHDAQHRARGAIALKGALDFEFRLSKDGAAMTLANTKMKDADPPADMHFDLTSVDLGEDVSSAVLVEGEVSSRPAQKKETNDEKLARQTYIAAAKDHGIWDGDTFKGVHLNDWRPVFYTKHTGDKEDTKRKAFQRGRNHLVDGGKMDASDDVYLTTEPHVFMCVNNERDKRDRTGH</sequence>
<evidence type="ECO:0000256" key="1">
    <source>
        <dbReference type="SAM" id="MobiDB-lite"/>
    </source>
</evidence>
<dbReference type="InterPro" id="IPR038724">
    <property type="entry name" value="RepA"/>
</dbReference>
<dbReference type="InterPro" id="IPR027417">
    <property type="entry name" value="P-loop_NTPase"/>
</dbReference>
<feature type="region of interest" description="Disordered" evidence="1">
    <location>
        <begin position="1"/>
        <end position="35"/>
    </location>
</feature>
<reference evidence="3 4" key="1">
    <citation type="submission" date="2020-07" db="EMBL/GenBank/DDBJ databases">
        <title>Pseudogemmobacter sp. nov., isolated from poultry manure in Taiwan.</title>
        <authorList>
            <person name="Lin S.-Y."/>
            <person name="Tang Y.-S."/>
            <person name="Young C.-C."/>
        </authorList>
    </citation>
    <scope>NUCLEOTIDE SEQUENCE [LARGE SCALE GENOMIC DNA]</scope>
    <source>
        <strain evidence="3 4">CC-YST710</strain>
    </source>
</reference>
<dbReference type="Gene3D" id="3.40.50.300">
    <property type="entry name" value="P-loop containing nucleotide triphosphate hydrolases"/>
    <property type="match status" value="1"/>
</dbReference>
<dbReference type="InterPro" id="IPR003593">
    <property type="entry name" value="AAA+_ATPase"/>
</dbReference>
<dbReference type="RefSeq" id="WP_226934355.1">
    <property type="nucleotide sequence ID" value="NZ_JACDXX010000004.1"/>
</dbReference>
<dbReference type="CDD" id="cd01125">
    <property type="entry name" value="RepA_RSF1010_like"/>
    <property type="match status" value="1"/>
</dbReference>
<name>A0ABS8CJ72_9RHOB</name>
<evidence type="ECO:0000259" key="2">
    <source>
        <dbReference type="SMART" id="SM00382"/>
    </source>
</evidence>
<feature type="compositionally biased region" description="Basic and acidic residues" evidence="1">
    <location>
        <begin position="19"/>
        <end position="35"/>
    </location>
</feature>
<dbReference type="EMBL" id="JACDXX010000004">
    <property type="protein sequence ID" value="MCB5409448.1"/>
    <property type="molecule type" value="Genomic_DNA"/>
</dbReference>
<dbReference type="Pfam" id="PF13481">
    <property type="entry name" value="AAA_25"/>
    <property type="match status" value="1"/>
</dbReference>